<dbReference type="KEGG" id="sgm:GCM10017557_61080"/>
<gene>
    <name evidence="2" type="ORF">GCM10017557_61080</name>
</gene>
<feature type="region of interest" description="Disordered" evidence="1">
    <location>
        <begin position="1"/>
        <end position="23"/>
    </location>
</feature>
<reference evidence="2 3" key="1">
    <citation type="journal article" date="2014" name="Int. J. Syst. Evol. Microbiol.">
        <title>Complete genome sequence of Corynebacterium casei LMG S-19264T (=DSM 44701T), isolated from a smear-ripened cheese.</title>
        <authorList>
            <consortium name="US DOE Joint Genome Institute (JGI-PGF)"/>
            <person name="Walter F."/>
            <person name="Albersmeier A."/>
            <person name="Kalinowski J."/>
            <person name="Ruckert C."/>
        </authorList>
    </citation>
    <scope>NUCLEOTIDE SEQUENCE [LARGE SCALE GENOMIC DNA]</scope>
    <source>
        <strain evidence="2 3">JCM 4677</strain>
    </source>
</reference>
<evidence type="ECO:0000256" key="1">
    <source>
        <dbReference type="SAM" id="MobiDB-lite"/>
    </source>
</evidence>
<organism evidence="2 3">
    <name type="scientific">Streptomyces aurantiacus</name>
    <dbReference type="NCBI Taxonomy" id="47760"/>
    <lineage>
        <taxon>Bacteria</taxon>
        <taxon>Bacillati</taxon>
        <taxon>Actinomycetota</taxon>
        <taxon>Actinomycetes</taxon>
        <taxon>Kitasatosporales</taxon>
        <taxon>Streptomycetaceae</taxon>
        <taxon>Streptomyces</taxon>
        <taxon>Streptomyces aurantiacus group</taxon>
    </lineage>
</organism>
<dbReference type="Proteomes" id="UP000516444">
    <property type="component" value="Chromosome"/>
</dbReference>
<keyword evidence="3" id="KW-1185">Reference proteome</keyword>
<accession>A0A7G1P7K9</accession>
<dbReference type="AlphaFoldDB" id="A0A7G1P7K9"/>
<evidence type="ECO:0000313" key="2">
    <source>
        <dbReference type="EMBL" id="BCL31249.1"/>
    </source>
</evidence>
<evidence type="ECO:0000313" key="3">
    <source>
        <dbReference type="Proteomes" id="UP000516444"/>
    </source>
</evidence>
<protein>
    <submittedName>
        <fullName evidence="2">Uncharacterized protein</fullName>
    </submittedName>
</protein>
<name>A0A7G1P7K9_9ACTN</name>
<proteinExistence type="predicted"/>
<sequence length="55" mass="5414">MSVPGRAPPERSEGCGGADGEPSLPGSGVIVVTSVFLVGVPGGGRRLFGPVPVRV</sequence>
<dbReference type="EMBL" id="AP023440">
    <property type="protein sequence ID" value="BCL31249.1"/>
    <property type="molecule type" value="Genomic_DNA"/>
</dbReference>